<protein>
    <recommendedName>
        <fullName evidence="3">Beta-lactamase-related domain-containing protein</fullName>
    </recommendedName>
</protein>
<comment type="caution">
    <text evidence="1">The sequence shown here is derived from an EMBL/GenBank/DDBJ whole genome shotgun (WGS) entry which is preliminary data.</text>
</comment>
<dbReference type="Proteomes" id="UP001153050">
    <property type="component" value="Unassembled WGS sequence"/>
</dbReference>
<accession>A0ABN8JK74</accession>
<keyword evidence="2" id="KW-1185">Reference proteome</keyword>
<evidence type="ECO:0000313" key="2">
    <source>
        <dbReference type="Proteomes" id="UP001153050"/>
    </source>
</evidence>
<evidence type="ECO:0000313" key="1">
    <source>
        <dbReference type="EMBL" id="CAH2398447.1"/>
    </source>
</evidence>
<dbReference type="SUPFAM" id="SSF56601">
    <property type="entry name" value="beta-lactamase/transpeptidase-like"/>
    <property type="match status" value="1"/>
</dbReference>
<proteinExistence type="predicted"/>
<gene>
    <name evidence="1" type="ORF">MES5069_200013</name>
</gene>
<dbReference type="InterPro" id="IPR012338">
    <property type="entry name" value="Beta-lactam/transpept-like"/>
</dbReference>
<dbReference type="Gene3D" id="3.40.710.10">
    <property type="entry name" value="DD-peptidase/beta-lactamase superfamily"/>
    <property type="match status" value="1"/>
</dbReference>
<evidence type="ECO:0008006" key="3">
    <source>
        <dbReference type="Google" id="ProtNLM"/>
    </source>
</evidence>
<organism evidence="1 2">
    <name type="scientific">Mesorhizobium escarrei</name>
    <dbReference type="NCBI Taxonomy" id="666018"/>
    <lineage>
        <taxon>Bacteria</taxon>
        <taxon>Pseudomonadati</taxon>
        <taxon>Pseudomonadota</taxon>
        <taxon>Alphaproteobacteria</taxon>
        <taxon>Hyphomicrobiales</taxon>
        <taxon>Phyllobacteriaceae</taxon>
        <taxon>Mesorhizobium</taxon>
    </lineage>
</organism>
<name>A0ABN8JK74_9HYPH</name>
<reference evidence="1 2" key="1">
    <citation type="submission" date="2022-03" db="EMBL/GenBank/DDBJ databases">
        <authorList>
            <person name="Brunel B."/>
        </authorList>
    </citation>
    <scope>NUCLEOTIDE SEQUENCE [LARGE SCALE GENOMIC DNA]</scope>
    <source>
        <strain evidence="1">STM5069sample</strain>
    </source>
</reference>
<sequence>MDADMLSGLAPQFENWDEANPHAVLMVRRGKLVCERYFTGEDRAWATSLGRVTYHAGLRHDLRSVTKSITSLLFGIGVDRGWIDDLDDRSFHSSLNTRI</sequence>
<dbReference type="EMBL" id="CAKXZT010000113">
    <property type="protein sequence ID" value="CAH2398447.1"/>
    <property type="molecule type" value="Genomic_DNA"/>
</dbReference>